<sequence length="98" mass="11521">MCSKRNLAKLLELIEAFIAGNVSAPDFERGYSNIWRNYRDFDNVSEVDGNTQMYVDRIFTTLDVYCSNSELRDENDLDDDKFLNEVIKLNNRWKSNNL</sequence>
<dbReference type="InterPro" id="IPR015287">
    <property type="entry name" value="Colicin_D_immunity_dom"/>
</dbReference>
<dbReference type="SUPFAM" id="SSF101125">
    <property type="entry name" value="Colicin D immunity protein"/>
    <property type="match status" value="1"/>
</dbReference>
<dbReference type="GO" id="GO:0015643">
    <property type="term" value="F:toxic substance binding"/>
    <property type="evidence" value="ECO:0007669"/>
    <property type="project" value="InterPro"/>
</dbReference>
<dbReference type="GO" id="GO:0030153">
    <property type="term" value="P:bacteriocin immunity"/>
    <property type="evidence" value="ECO:0007669"/>
    <property type="project" value="InterPro"/>
</dbReference>
<dbReference type="InterPro" id="IPR036471">
    <property type="entry name" value="Colicin_D_sf"/>
</dbReference>
<protein>
    <submittedName>
        <fullName evidence="2">Bacterial self-protective colicin-like immunity</fullName>
    </submittedName>
</protein>
<gene>
    <name evidence="2" type="ORF">EMLFYP7_00914</name>
</gene>
<organism evidence="2">
    <name type="scientific">Phytobacter massiliensis</name>
    <dbReference type="NCBI Taxonomy" id="1485952"/>
    <lineage>
        <taxon>Bacteria</taxon>
        <taxon>Pseudomonadati</taxon>
        <taxon>Pseudomonadota</taxon>
        <taxon>Gammaproteobacteria</taxon>
        <taxon>Enterobacterales</taxon>
        <taxon>Enterobacteriaceae</taxon>
        <taxon>Phytobacter</taxon>
    </lineage>
</organism>
<dbReference type="Gene3D" id="1.20.120.650">
    <property type="entry name" value="Colicin D"/>
    <property type="match status" value="1"/>
</dbReference>
<dbReference type="EMBL" id="CACRTZ010000004">
    <property type="protein sequence ID" value="VYT90570.1"/>
    <property type="molecule type" value="Genomic_DNA"/>
</dbReference>
<evidence type="ECO:0000313" key="2">
    <source>
        <dbReference type="EMBL" id="VYT90570.1"/>
    </source>
</evidence>
<dbReference type="RefSeq" id="WP_156564984.1">
    <property type="nucleotide sequence ID" value="NZ_CACRTZ010000004.1"/>
</dbReference>
<reference evidence="2" key="1">
    <citation type="submission" date="2019-11" db="EMBL/GenBank/DDBJ databases">
        <authorList>
            <person name="Feng L."/>
        </authorList>
    </citation>
    <scope>NUCLEOTIDE SEQUENCE</scope>
    <source>
        <strain evidence="2">EMassiliensisLFYP7</strain>
    </source>
</reference>
<proteinExistence type="predicted"/>
<evidence type="ECO:0000259" key="1">
    <source>
        <dbReference type="Pfam" id="PF09204"/>
    </source>
</evidence>
<accession>A0A6N3AM16</accession>
<dbReference type="Pfam" id="PF09204">
    <property type="entry name" value="Colicin_immun"/>
    <property type="match status" value="1"/>
</dbReference>
<name>A0A6N3AM16_9ENTR</name>
<feature type="domain" description="Colicin D immunity protein" evidence="1">
    <location>
        <begin position="9"/>
        <end position="86"/>
    </location>
</feature>
<dbReference type="AlphaFoldDB" id="A0A6N3AM16"/>